<sequence length="84" mass="9820">MSRLCRLDIKGNGLTAVGLVAILDKCPLLEYLDIRDCYSLSLTLSESLKKRCIEQIKDLRLPVMNNYEDFDYLDFDNDFYDPYD</sequence>
<accession>A0A2K3KQV3</accession>
<reference evidence="1 2" key="1">
    <citation type="journal article" date="2014" name="Am. J. Bot.">
        <title>Genome assembly and annotation for red clover (Trifolium pratense; Fabaceae).</title>
        <authorList>
            <person name="Istvanek J."/>
            <person name="Jaros M."/>
            <person name="Krenek A."/>
            <person name="Repkova J."/>
        </authorList>
    </citation>
    <scope>NUCLEOTIDE SEQUENCE [LARGE SCALE GENOMIC DNA]</scope>
    <source>
        <strain evidence="2">cv. Tatra</strain>
        <tissue evidence="1">Young leaves</tissue>
    </source>
</reference>
<name>A0A2K3KQV3_TRIPR</name>
<comment type="caution">
    <text evidence="1">The sequence shown here is derived from an EMBL/GenBank/DDBJ whole genome shotgun (WGS) entry which is preliminary data.</text>
</comment>
<gene>
    <name evidence="1" type="ORF">L195_g056294</name>
</gene>
<proteinExistence type="predicted"/>
<protein>
    <submittedName>
        <fullName evidence="1">F-box protein skip19</fullName>
    </submittedName>
</protein>
<dbReference type="AlphaFoldDB" id="A0A2K3KQV3"/>
<dbReference type="STRING" id="57577.A0A2K3KQV3"/>
<dbReference type="PANTHER" id="PTHR38926">
    <property type="entry name" value="F-BOX DOMAIN CONTAINING PROTEIN, EXPRESSED"/>
    <property type="match status" value="1"/>
</dbReference>
<organism evidence="1 2">
    <name type="scientific">Trifolium pratense</name>
    <name type="common">Red clover</name>
    <dbReference type="NCBI Taxonomy" id="57577"/>
    <lineage>
        <taxon>Eukaryota</taxon>
        <taxon>Viridiplantae</taxon>
        <taxon>Streptophyta</taxon>
        <taxon>Embryophyta</taxon>
        <taxon>Tracheophyta</taxon>
        <taxon>Spermatophyta</taxon>
        <taxon>Magnoliopsida</taxon>
        <taxon>eudicotyledons</taxon>
        <taxon>Gunneridae</taxon>
        <taxon>Pentapetalae</taxon>
        <taxon>rosids</taxon>
        <taxon>fabids</taxon>
        <taxon>Fabales</taxon>
        <taxon>Fabaceae</taxon>
        <taxon>Papilionoideae</taxon>
        <taxon>50 kb inversion clade</taxon>
        <taxon>NPAAA clade</taxon>
        <taxon>Hologalegina</taxon>
        <taxon>IRL clade</taxon>
        <taxon>Trifolieae</taxon>
        <taxon>Trifolium</taxon>
    </lineage>
</organism>
<dbReference type="SUPFAM" id="SSF52047">
    <property type="entry name" value="RNI-like"/>
    <property type="match status" value="1"/>
</dbReference>
<dbReference type="Gene3D" id="3.80.10.10">
    <property type="entry name" value="Ribonuclease Inhibitor"/>
    <property type="match status" value="1"/>
</dbReference>
<reference evidence="1 2" key="2">
    <citation type="journal article" date="2017" name="Front. Plant Sci.">
        <title>Gene Classification and Mining of Molecular Markers Useful in Red Clover (Trifolium pratense) Breeding.</title>
        <authorList>
            <person name="Istvanek J."/>
            <person name="Dluhosova J."/>
            <person name="Dluhos P."/>
            <person name="Patkova L."/>
            <person name="Nedelnik J."/>
            <person name="Repkova J."/>
        </authorList>
    </citation>
    <scope>NUCLEOTIDE SEQUENCE [LARGE SCALE GENOMIC DNA]</scope>
    <source>
        <strain evidence="2">cv. Tatra</strain>
        <tissue evidence="1">Young leaves</tissue>
    </source>
</reference>
<dbReference type="EMBL" id="ASHM01106123">
    <property type="protein sequence ID" value="PNX68668.1"/>
    <property type="molecule type" value="Genomic_DNA"/>
</dbReference>
<dbReference type="PANTHER" id="PTHR38926:SF2">
    <property type="entry name" value="F-BOX_LRR-REPEAT PROTEIN 21-RELATED"/>
    <property type="match status" value="1"/>
</dbReference>
<evidence type="ECO:0000313" key="2">
    <source>
        <dbReference type="Proteomes" id="UP000236291"/>
    </source>
</evidence>
<dbReference type="Proteomes" id="UP000236291">
    <property type="component" value="Unassembled WGS sequence"/>
</dbReference>
<dbReference type="InterPro" id="IPR032675">
    <property type="entry name" value="LRR_dom_sf"/>
</dbReference>
<evidence type="ECO:0000313" key="1">
    <source>
        <dbReference type="EMBL" id="PNX68668.1"/>
    </source>
</evidence>